<name>Q0R4P0_STRAT</name>
<evidence type="ECO:0000259" key="3">
    <source>
        <dbReference type="Pfam" id="PF01408"/>
    </source>
</evidence>
<reference evidence="5" key="2">
    <citation type="submission" date="2006-08" db="EMBL/GenBank/DDBJ databases">
        <authorList>
            <person name="Jia X.-Y."/>
            <person name="Zhao Q.-F."/>
            <person name="Tian Z.-H."/>
            <person name="Tang G.-L."/>
            <person name="Liu W."/>
        </authorList>
    </citation>
    <scope>NUCLEOTIDE SEQUENCE</scope>
</reference>
<dbReference type="PANTHER" id="PTHR22604">
    <property type="entry name" value="OXIDOREDUCTASES"/>
    <property type="match status" value="1"/>
</dbReference>
<dbReference type="InterPro" id="IPR036291">
    <property type="entry name" value="NAD(P)-bd_dom_sf"/>
</dbReference>
<dbReference type="Gene3D" id="3.40.50.720">
    <property type="entry name" value="NAD(P)-binding Rossmann-like Domain"/>
    <property type="match status" value="1"/>
</dbReference>
<evidence type="ECO:0000313" key="5">
    <source>
        <dbReference type="EMBL" id="AAZ77681.1"/>
    </source>
</evidence>
<dbReference type="Gene3D" id="3.30.360.10">
    <property type="entry name" value="Dihydrodipicolinate Reductase, domain 2"/>
    <property type="match status" value="1"/>
</dbReference>
<dbReference type="EMBL" id="DQ116941">
    <property type="protein sequence ID" value="AAZ77681.1"/>
    <property type="molecule type" value="Genomic_DNA"/>
</dbReference>
<proteinExistence type="inferred from homology"/>
<dbReference type="InterPro" id="IPR000683">
    <property type="entry name" value="Gfo/Idh/MocA-like_OxRdtase_N"/>
</dbReference>
<dbReference type="InterPro" id="IPR050984">
    <property type="entry name" value="Gfo/Idh/MocA_domain"/>
</dbReference>
<dbReference type="SUPFAM" id="SSF51735">
    <property type="entry name" value="NAD(P)-binding Rossmann-fold domains"/>
    <property type="match status" value="1"/>
</dbReference>
<accession>Q0R4P0</accession>
<dbReference type="PANTHER" id="PTHR22604:SF105">
    <property type="entry name" value="TRANS-1,2-DIHYDROBENZENE-1,2-DIOL DEHYDROGENASE"/>
    <property type="match status" value="1"/>
</dbReference>
<evidence type="ECO:0000256" key="2">
    <source>
        <dbReference type="ARBA" id="ARBA00023002"/>
    </source>
</evidence>
<evidence type="ECO:0000259" key="4">
    <source>
        <dbReference type="Pfam" id="PF22725"/>
    </source>
</evidence>
<dbReference type="InterPro" id="IPR055170">
    <property type="entry name" value="GFO_IDH_MocA-like_dom"/>
</dbReference>
<protein>
    <submittedName>
        <fullName evidence="5">ChlC4</fullName>
    </submittedName>
</protein>
<organism evidence="5">
    <name type="scientific">Streptomyces antibioticus</name>
    <dbReference type="NCBI Taxonomy" id="1890"/>
    <lineage>
        <taxon>Bacteria</taxon>
        <taxon>Bacillati</taxon>
        <taxon>Actinomycetota</taxon>
        <taxon>Actinomycetes</taxon>
        <taxon>Kitasatosporales</taxon>
        <taxon>Streptomycetaceae</taxon>
        <taxon>Streptomyces</taxon>
    </lineage>
</organism>
<keyword evidence="2" id="KW-0560">Oxidoreductase</keyword>
<evidence type="ECO:0000256" key="1">
    <source>
        <dbReference type="ARBA" id="ARBA00010928"/>
    </source>
</evidence>
<dbReference type="Pfam" id="PF22725">
    <property type="entry name" value="GFO_IDH_MocA_C3"/>
    <property type="match status" value="1"/>
</dbReference>
<feature type="domain" description="Gfo/Idh/MocA-like oxidoreductase N-terminal" evidence="3">
    <location>
        <begin position="10"/>
        <end position="126"/>
    </location>
</feature>
<feature type="domain" description="GFO/IDH/MocA-like oxidoreductase" evidence="4">
    <location>
        <begin position="140"/>
        <end position="253"/>
    </location>
</feature>
<dbReference type="SUPFAM" id="SSF55347">
    <property type="entry name" value="Glyceraldehyde-3-phosphate dehydrogenase-like, C-terminal domain"/>
    <property type="match status" value="1"/>
</dbReference>
<reference evidence="5" key="1">
    <citation type="journal article" date="2006" name="Chem. Biol.">
        <title>Genetic characterization of the chlorothricin gene cluster as a model for spirotetronate antibiotic biosynthesis.</title>
        <authorList>
            <person name="Jia X.Y."/>
            <person name="Tian Z.H."/>
            <person name="Shao L."/>
            <person name="Qu X.D."/>
            <person name="Zhao Q.F."/>
            <person name="Tang J."/>
            <person name="Tang G.L."/>
            <person name="Liu W."/>
        </authorList>
    </citation>
    <scope>NUCLEOTIDE SEQUENCE</scope>
</reference>
<sequence>MNPTTGGTALRIGVLGCADIAWRNTLPAILRVPEVRLTALASRDPAKARTFADRFGGTPVQGYDALLARDDVDAVYVALPTALHHPWARRALLAGKHVWAEKPLAATAEQAEDLVRLARTHDRVLRDGFSFPHHSQHAVVAKLIAEGRIGEPRAFAGAFGIPPRPAGDVRYSAELGGGALLDVGVYPVRAAQLLLGDDLAVAGSVLRMDRARGVDLAGSGLLHTPDGRTASLDFGFDRSYRSRYAVWGSEGRLSLDRAFTPPAAHRPVLRIQRQDHYEELSLAPDDQLAGLVRAFADAVREGGDPRPYEATLLRHAALTDEIRVGARRVAD</sequence>
<dbReference type="AlphaFoldDB" id="Q0R4P0"/>
<comment type="similarity">
    <text evidence="1">Belongs to the Gfo/Idh/MocA family.</text>
</comment>
<dbReference type="GO" id="GO:0016491">
    <property type="term" value="F:oxidoreductase activity"/>
    <property type="evidence" value="ECO:0007669"/>
    <property type="project" value="UniProtKB-KW"/>
</dbReference>
<dbReference type="GO" id="GO:0000166">
    <property type="term" value="F:nucleotide binding"/>
    <property type="evidence" value="ECO:0007669"/>
    <property type="project" value="InterPro"/>
</dbReference>
<dbReference type="Pfam" id="PF01408">
    <property type="entry name" value="GFO_IDH_MocA"/>
    <property type="match status" value="1"/>
</dbReference>